<dbReference type="GO" id="GO:0016104">
    <property type="term" value="P:triterpenoid biosynthetic process"/>
    <property type="evidence" value="ECO:0007669"/>
    <property type="project" value="InterPro"/>
</dbReference>
<feature type="domain" description="Squalene cyclase C-terminal" evidence="5">
    <location>
        <begin position="415"/>
        <end position="720"/>
    </location>
</feature>
<feature type="domain" description="Squalene cyclase N-terminal" evidence="6">
    <location>
        <begin position="98"/>
        <end position="358"/>
    </location>
</feature>
<sequence>MWKLKIAEGETPWLRTLNNHCGRQVWEFDPTLQSPQKLLQIEEARHNFSQNRFTQKQSSDLLMRMQFAEENPMHEILPKVEVQDAGDVTEEVVTRTLRRATSFLSTLQSDDGHWPGDYGGPMFMIPSLVIALYISGALNSVLTEEHRKEIRRFIYNHQNEDGGWGLHIEGSSTMFGSVLSYVVLRLLGEGGSGGKGKMEKALVWIRKHGGATFITSWGKTWLSVLGVYEWSGNNPMPPETWLLPYMLPFHPGRMWNHCRMVYLPMSYLYAKRFVGPITPVILSLRKELYTIPYRHINWDQARNLCAKEDLYYPHSLVQDILWATLHNILEPILMHFPGNKLREKALRNVMERIHYEDETTRYICLGPVNKVLNMLCCWVEDPNSESFKLHLPRIHDYLWIAEDGLKMKGYNGCQLWDTAFIVQAIISTNLAEEYGPTLRKAHAFIKNSQILEDCPGDPNKWFRHISKGGWPFSTADNGWITSDCTAEALKAVLLLSNIAPGIVGEALDAERLYDAVNIILSLQNEDGGFPTYELTRSYNWMEIMNPSETFGDIIIDYPYVECTSAAIEALTLFRKCYPGHRGQEIQVCIEKAVGFLQKIQASDGSWYGSWGICFTYGTWFGVKGLVSGGRSFSNCSNIRKACDFLLSKQLPSGGWGESYLSCQNKVYTNLEGNKGHVVNTGWAMLALIYAGQGERDPTPLHKAAVYLINSQMENGDYPQQPTETYFRYGP</sequence>
<dbReference type="InterPro" id="IPR032697">
    <property type="entry name" value="SQ_cyclase_N"/>
</dbReference>
<dbReference type="InterPro" id="IPR008930">
    <property type="entry name" value="Terpenoid_cyclase/PrenylTrfase"/>
</dbReference>
<evidence type="ECO:0000256" key="2">
    <source>
        <dbReference type="ARBA" id="ARBA00022737"/>
    </source>
</evidence>
<protein>
    <recommendedName>
        <fullName evidence="4">Terpene cyclase/mutase family member</fullName>
        <ecNumber evidence="4">5.4.99.-</ecNumber>
    </recommendedName>
</protein>
<evidence type="ECO:0000256" key="4">
    <source>
        <dbReference type="RuleBase" id="RU362003"/>
    </source>
</evidence>
<dbReference type="CDD" id="cd02892">
    <property type="entry name" value="SQCY_1"/>
    <property type="match status" value="1"/>
</dbReference>
<dbReference type="PROSITE" id="PS01074">
    <property type="entry name" value="TERPENE_SYNTHASES"/>
    <property type="match status" value="1"/>
</dbReference>
<evidence type="ECO:0000256" key="1">
    <source>
        <dbReference type="ARBA" id="ARBA00009755"/>
    </source>
</evidence>
<dbReference type="FunFam" id="1.50.10.20:FF:000002">
    <property type="entry name" value="Terpene cyclase/mutase family member"/>
    <property type="match status" value="1"/>
</dbReference>
<dbReference type="Pfam" id="PF13249">
    <property type="entry name" value="SQHop_cyclase_N"/>
    <property type="match status" value="1"/>
</dbReference>
<dbReference type="EC" id="5.4.99.-" evidence="4"/>
<dbReference type="EMBL" id="OY731401">
    <property type="protein sequence ID" value="CAJ1949375.1"/>
    <property type="molecule type" value="Genomic_DNA"/>
</dbReference>
<dbReference type="FunFam" id="1.50.10.20:FF:000022">
    <property type="entry name" value="Terpene cyclase/mutase family member"/>
    <property type="match status" value="1"/>
</dbReference>
<name>A0AA86SAT7_9FABA</name>
<dbReference type="SFLD" id="SFLDG01016">
    <property type="entry name" value="Prenyltransferase_Like_2"/>
    <property type="match status" value="1"/>
</dbReference>
<organism evidence="7 8">
    <name type="scientific">Sphenostylis stenocarpa</name>
    <dbReference type="NCBI Taxonomy" id="92480"/>
    <lineage>
        <taxon>Eukaryota</taxon>
        <taxon>Viridiplantae</taxon>
        <taxon>Streptophyta</taxon>
        <taxon>Embryophyta</taxon>
        <taxon>Tracheophyta</taxon>
        <taxon>Spermatophyta</taxon>
        <taxon>Magnoliopsida</taxon>
        <taxon>eudicotyledons</taxon>
        <taxon>Gunneridae</taxon>
        <taxon>Pentapetalae</taxon>
        <taxon>rosids</taxon>
        <taxon>fabids</taxon>
        <taxon>Fabales</taxon>
        <taxon>Fabaceae</taxon>
        <taxon>Papilionoideae</taxon>
        <taxon>50 kb inversion clade</taxon>
        <taxon>NPAAA clade</taxon>
        <taxon>indigoferoid/millettioid clade</taxon>
        <taxon>Phaseoleae</taxon>
        <taxon>Sphenostylis</taxon>
    </lineage>
</organism>
<keyword evidence="3 4" id="KW-0413">Isomerase</keyword>
<dbReference type="AlphaFoldDB" id="A0AA86SAT7"/>
<dbReference type="GO" id="GO:0016871">
    <property type="term" value="F:cycloartenol synthase activity"/>
    <property type="evidence" value="ECO:0007669"/>
    <property type="project" value="UniProtKB-ARBA"/>
</dbReference>
<comment type="similarity">
    <text evidence="1 4">Belongs to the terpene cyclase/mutase family.</text>
</comment>
<dbReference type="InterPro" id="IPR018333">
    <property type="entry name" value="Squalene_cyclase"/>
</dbReference>
<proteinExistence type="inferred from homology"/>
<accession>A0AA86SAT7</accession>
<dbReference type="PANTHER" id="PTHR11764:SF20">
    <property type="entry name" value="LANOSTEROL SYNTHASE"/>
    <property type="match status" value="1"/>
</dbReference>
<keyword evidence="2" id="KW-0677">Repeat</keyword>
<keyword evidence="8" id="KW-1185">Reference proteome</keyword>
<evidence type="ECO:0000256" key="3">
    <source>
        <dbReference type="ARBA" id="ARBA00023235"/>
    </source>
</evidence>
<evidence type="ECO:0000259" key="5">
    <source>
        <dbReference type="Pfam" id="PF13243"/>
    </source>
</evidence>
<dbReference type="NCBIfam" id="TIGR01787">
    <property type="entry name" value="squalene_cyclas"/>
    <property type="match status" value="1"/>
</dbReference>
<dbReference type="SUPFAM" id="SSF48239">
    <property type="entry name" value="Terpenoid cyclases/Protein prenyltransferases"/>
    <property type="match status" value="2"/>
</dbReference>
<dbReference type="InterPro" id="IPR002365">
    <property type="entry name" value="Terpene_synthase_CS"/>
</dbReference>
<dbReference type="Gene3D" id="1.50.10.20">
    <property type="match status" value="2"/>
</dbReference>
<dbReference type="PANTHER" id="PTHR11764">
    <property type="entry name" value="TERPENE CYCLASE/MUTASE FAMILY MEMBER"/>
    <property type="match status" value="1"/>
</dbReference>
<dbReference type="Pfam" id="PF13243">
    <property type="entry name" value="SQHop_cyclase_C"/>
    <property type="match status" value="1"/>
</dbReference>
<evidence type="ECO:0000313" key="8">
    <source>
        <dbReference type="Proteomes" id="UP001189624"/>
    </source>
</evidence>
<gene>
    <name evidence="7" type="ORF">AYBTSS11_LOCUS13692</name>
</gene>
<reference evidence="7" key="1">
    <citation type="submission" date="2023-10" db="EMBL/GenBank/DDBJ databases">
        <authorList>
            <person name="Domelevo Entfellner J.-B."/>
        </authorList>
    </citation>
    <scope>NUCLEOTIDE SEQUENCE</scope>
</reference>
<dbReference type="InterPro" id="IPR032696">
    <property type="entry name" value="SQ_cyclase_C"/>
</dbReference>
<evidence type="ECO:0000259" key="6">
    <source>
        <dbReference type="Pfam" id="PF13249"/>
    </source>
</evidence>
<evidence type="ECO:0000313" key="7">
    <source>
        <dbReference type="EMBL" id="CAJ1949375.1"/>
    </source>
</evidence>
<dbReference type="Gramene" id="rna-AYBTSS11_LOCUS13692">
    <property type="protein sequence ID" value="CAJ1949375.1"/>
    <property type="gene ID" value="gene-AYBTSS11_LOCUS13692"/>
</dbReference>
<dbReference type="GO" id="GO:0005811">
    <property type="term" value="C:lipid droplet"/>
    <property type="evidence" value="ECO:0007669"/>
    <property type="project" value="InterPro"/>
</dbReference>
<dbReference type="Proteomes" id="UP001189624">
    <property type="component" value="Chromosome 4"/>
</dbReference>